<dbReference type="GO" id="GO:0043023">
    <property type="term" value="F:ribosomal large subunit binding"/>
    <property type="evidence" value="ECO:0007669"/>
    <property type="project" value="TreeGrafter"/>
</dbReference>
<reference evidence="2" key="1">
    <citation type="submission" date="2018-06" db="EMBL/GenBank/DDBJ databases">
        <authorList>
            <person name="Zhirakovskaya E."/>
        </authorList>
    </citation>
    <scope>NUCLEOTIDE SEQUENCE</scope>
</reference>
<evidence type="ECO:0000313" key="2">
    <source>
        <dbReference type="EMBL" id="VAV83176.1"/>
    </source>
</evidence>
<dbReference type="PANTHER" id="PTHR21043">
    <property type="entry name" value="IOJAP SUPERFAMILY ORTHOLOG"/>
    <property type="match status" value="1"/>
</dbReference>
<sequence>MLDIKELSSVADYVVICSADSERQVSALSKQIEDDLQLHKVKPLSIEGLGESKWVLMDYNDVIVHIFLTPVRSYYDLEGLWADAEKIDTAGTDRASTG</sequence>
<dbReference type="SUPFAM" id="SSF81301">
    <property type="entry name" value="Nucleotidyltransferase"/>
    <property type="match status" value="1"/>
</dbReference>
<proteinExistence type="inferred from homology"/>
<dbReference type="InterPro" id="IPR004394">
    <property type="entry name" value="Iojap/RsfS/C7orf30"/>
</dbReference>
<dbReference type="NCBIfam" id="TIGR00090">
    <property type="entry name" value="rsfS_iojap_ybeB"/>
    <property type="match status" value="1"/>
</dbReference>
<evidence type="ECO:0000256" key="1">
    <source>
        <dbReference type="ARBA" id="ARBA00010574"/>
    </source>
</evidence>
<dbReference type="GO" id="GO:0090071">
    <property type="term" value="P:negative regulation of ribosome biogenesis"/>
    <property type="evidence" value="ECO:0007669"/>
    <property type="project" value="TreeGrafter"/>
</dbReference>
<accession>A0A3B0R1V5</accession>
<dbReference type="Gene3D" id="3.30.460.10">
    <property type="entry name" value="Beta Polymerase, domain 2"/>
    <property type="match status" value="1"/>
</dbReference>
<name>A0A3B0R1V5_9ZZZZ</name>
<dbReference type="PANTHER" id="PTHR21043:SF0">
    <property type="entry name" value="MITOCHONDRIAL ASSEMBLY OF RIBOSOMAL LARGE SUBUNIT PROTEIN 1"/>
    <property type="match status" value="1"/>
</dbReference>
<dbReference type="Pfam" id="PF02410">
    <property type="entry name" value="RsfS"/>
    <property type="match status" value="1"/>
</dbReference>
<dbReference type="AlphaFoldDB" id="A0A3B0R1V5"/>
<dbReference type="GO" id="GO:0017148">
    <property type="term" value="P:negative regulation of translation"/>
    <property type="evidence" value="ECO:0007669"/>
    <property type="project" value="TreeGrafter"/>
</dbReference>
<comment type="similarity">
    <text evidence="1">Belongs to the Iojap/RsfS family.</text>
</comment>
<organism evidence="2">
    <name type="scientific">hydrothermal vent metagenome</name>
    <dbReference type="NCBI Taxonomy" id="652676"/>
    <lineage>
        <taxon>unclassified sequences</taxon>
        <taxon>metagenomes</taxon>
        <taxon>ecological metagenomes</taxon>
    </lineage>
</organism>
<protein>
    <submittedName>
        <fullName evidence="2">Ribosomal silencing factor RsfA</fullName>
    </submittedName>
</protein>
<gene>
    <name evidence="2" type="ORF">MNBD_DELTA01-311</name>
</gene>
<dbReference type="EMBL" id="UOEA01000036">
    <property type="protein sequence ID" value="VAV83176.1"/>
    <property type="molecule type" value="Genomic_DNA"/>
</dbReference>
<dbReference type="InterPro" id="IPR043519">
    <property type="entry name" value="NT_sf"/>
</dbReference>